<feature type="compositionally biased region" description="Basic and acidic residues" evidence="1">
    <location>
        <begin position="111"/>
        <end position="122"/>
    </location>
</feature>
<feature type="region of interest" description="Disordered" evidence="1">
    <location>
        <begin position="102"/>
        <end position="122"/>
    </location>
</feature>
<reference evidence="2 3" key="1">
    <citation type="submission" date="2018-10" db="EMBL/GenBank/DDBJ databases">
        <title>A high-quality apple genome assembly.</title>
        <authorList>
            <person name="Hu J."/>
        </authorList>
    </citation>
    <scope>NUCLEOTIDE SEQUENCE [LARGE SCALE GENOMIC DNA]</scope>
    <source>
        <strain evidence="3">cv. HFTH1</strain>
        <tissue evidence="2">Young leaf</tissue>
    </source>
</reference>
<dbReference type="EMBL" id="RDQH01000335">
    <property type="protein sequence ID" value="RXH88966.1"/>
    <property type="molecule type" value="Genomic_DNA"/>
</dbReference>
<sequence>MWLVRRAEARALCNGMLPRGLRSGVRGRDETDEDDRNVEALAVEIKDLDKDDPDLHAISLLAGNLGITNGEIWAWVEPTPGFTAEVKNTTFRIASHRQRQMLMHKTGGVLEQRKSDRESARK</sequence>
<comment type="caution">
    <text evidence="2">The sequence shown here is derived from an EMBL/GenBank/DDBJ whole genome shotgun (WGS) entry which is preliminary data.</text>
</comment>
<protein>
    <submittedName>
        <fullName evidence="2">Uncharacterized protein</fullName>
    </submittedName>
</protein>
<accession>A0A498J126</accession>
<evidence type="ECO:0000256" key="1">
    <source>
        <dbReference type="SAM" id="MobiDB-lite"/>
    </source>
</evidence>
<dbReference type="Proteomes" id="UP000290289">
    <property type="component" value="Chromosome 9"/>
</dbReference>
<evidence type="ECO:0000313" key="3">
    <source>
        <dbReference type="Proteomes" id="UP000290289"/>
    </source>
</evidence>
<name>A0A498J126_MALDO</name>
<evidence type="ECO:0000313" key="2">
    <source>
        <dbReference type="EMBL" id="RXH88966.1"/>
    </source>
</evidence>
<gene>
    <name evidence="2" type="ORF">DVH24_000565</name>
</gene>
<organism evidence="2 3">
    <name type="scientific">Malus domestica</name>
    <name type="common">Apple</name>
    <name type="synonym">Pyrus malus</name>
    <dbReference type="NCBI Taxonomy" id="3750"/>
    <lineage>
        <taxon>Eukaryota</taxon>
        <taxon>Viridiplantae</taxon>
        <taxon>Streptophyta</taxon>
        <taxon>Embryophyta</taxon>
        <taxon>Tracheophyta</taxon>
        <taxon>Spermatophyta</taxon>
        <taxon>Magnoliopsida</taxon>
        <taxon>eudicotyledons</taxon>
        <taxon>Gunneridae</taxon>
        <taxon>Pentapetalae</taxon>
        <taxon>rosids</taxon>
        <taxon>fabids</taxon>
        <taxon>Rosales</taxon>
        <taxon>Rosaceae</taxon>
        <taxon>Amygdaloideae</taxon>
        <taxon>Maleae</taxon>
        <taxon>Malus</taxon>
    </lineage>
</organism>
<keyword evidence="3" id="KW-1185">Reference proteome</keyword>
<proteinExistence type="predicted"/>
<dbReference type="AlphaFoldDB" id="A0A498J126"/>